<dbReference type="InterPro" id="IPR025970">
    <property type="entry name" value="SusE"/>
</dbReference>
<dbReference type="EMBL" id="CP032157">
    <property type="protein sequence ID" value="AXY74791.1"/>
    <property type="molecule type" value="Genomic_DNA"/>
</dbReference>
<evidence type="ECO:0000313" key="3">
    <source>
        <dbReference type="Proteomes" id="UP000263900"/>
    </source>
</evidence>
<dbReference type="Pfam" id="PF14292">
    <property type="entry name" value="SusE"/>
    <property type="match status" value="1"/>
</dbReference>
<protein>
    <recommendedName>
        <fullName evidence="1">SusE outer membrane protein domain-containing protein</fullName>
    </recommendedName>
</protein>
<sequence length="378" mass="41380">MKKNILSTITMGLALLAFLGCKKDKNMDHTAVTAVKNIFTPEDNRFVKLLPATSASVVFEWEQAKAEDGGLVMYEIAFDKEGGDFSKPVYKMVTDNGGVYNKATVTHKTLNLVANLAGIPSLGTGKLKWTIYSSKGINEVKADASRTIQVQRPAGFATVPADVFITGSATEAGADLANAGQLKQVSNGVFEIYTSLKAGTYQFVDRKSGTPVAYSISGTDLKEGGSTTVSGATKVYRINLDFNNASVTLTEIKEVGLWFAPNNTIYFNLNYTANGVWKAENQSIVFKQESWGRDERYKFRFKVSDGTTDSFEWMGSSNADNQRPAPGTAAAYWYLIKIVSNDQWNYCYKFATEADNKNCDVLVSFPAGSPYTHQVVVK</sequence>
<keyword evidence="3" id="KW-1185">Reference proteome</keyword>
<organism evidence="2 3">
    <name type="scientific">Paraflavitalea soli</name>
    <dbReference type="NCBI Taxonomy" id="2315862"/>
    <lineage>
        <taxon>Bacteria</taxon>
        <taxon>Pseudomonadati</taxon>
        <taxon>Bacteroidota</taxon>
        <taxon>Chitinophagia</taxon>
        <taxon>Chitinophagales</taxon>
        <taxon>Chitinophagaceae</taxon>
        <taxon>Paraflavitalea</taxon>
    </lineage>
</organism>
<dbReference type="KEGG" id="pseg:D3H65_12705"/>
<reference evidence="2 3" key="1">
    <citation type="submission" date="2018-09" db="EMBL/GenBank/DDBJ databases">
        <title>Genome sequencing of strain 6GH32-13.</title>
        <authorList>
            <person name="Weon H.-Y."/>
            <person name="Heo J."/>
            <person name="Kwon S.-W."/>
        </authorList>
    </citation>
    <scope>NUCLEOTIDE SEQUENCE [LARGE SCALE GENOMIC DNA]</scope>
    <source>
        <strain evidence="2 3">5GH32-13</strain>
    </source>
</reference>
<dbReference type="OrthoDB" id="631295at2"/>
<accession>A0A3B7MWN6</accession>
<name>A0A3B7MWN6_9BACT</name>
<dbReference type="Proteomes" id="UP000263900">
    <property type="component" value="Chromosome"/>
</dbReference>
<evidence type="ECO:0000259" key="1">
    <source>
        <dbReference type="Pfam" id="PF14292"/>
    </source>
</evidence>
<dbReference type="PROSITE" id="PS51257">
    <property type="entry name" value="PROKAR_LIPOPROTEIN"/>
    <property type="match status" value="1"/>
</dbReference>
<dbReference type="AlphaFoldDB" id="A0A3B7MWN6"/>
<gene>
    <name evidence="2" type="ORF">D3H65_12705</name>
</gene>
<dbReference type="RefSeq" id="WP_119050674.1">
    <property type="nucleotide sequence ID" value="NZ_CP032157.1"/>
</dbReference>
<evidence type="ECO:0000313" key="2">
    <source>
        <dbReference type="EMBL" id="AXY74791.1"/>
    </source>
</evidence>
<feature type="domain" description="SusE outer membrane protein" evidence="1">
    <location>
        <begin position="23"/>
        <end position="131"/>
    </location>
</feature>
<proteinExistence type="predicted"/>